<organism evidence="1 2">
    <name type="scientific">Pseudomonas phage PhiPA3</name>
    <name type="common">Pseudomonas aeruginosa phage PhiPA3</name>
    <dbReference type="NCBI Taxonomy" id="998086"/>
    <lineage>
        <taxon>Viruses</taxon>
        <taxon>Duplodnaviria</taxon>
        <taxon>Heunggongvirae</taxon>
        <taxon>Uroviricota</taxon>
        <taxon>Caudoviricetes</taxon>
        <taxon>Chimalliviridae</taxon>
        <taxon>Miltoncavirus</taxon>
        <taxon>Miltoncavirus PhiPA3</taxon>
    </lineage>
</organism>
<dbReference type="Proteomes" id="UP000008388">
    <property type="component" value="Segment"/>
</dbReference>
<protein>
    <submittedName>
        <fullName evidence="1">Uncharacterized protein 193</fullName>
    </submittedName>
</protein>
<evidence type="ECO:0000313" key="1">
    <source>
        <dbReference type="EMBL" id="AEH03616.1"/>
    </source>
</evidence>
<gene>
    <name evidence="1" type="primary">193</name>
</gene>
<sequence>MSIAAMMNRIAKRIRLIQVCPMRVYVTLRAATGAYFDVDIDNGSFCFTVRSSASEGRRVMGTFQIDSETGWVMLTSFYNEMYSTEFGDLLHSIDRTLELHKDCYGLVINNLQLMEEDARVRWFH</sequence>
<evidence type="ECO:0000313" key="2">
    <source>
        <dbReference type="Proteomes" id="UP000008388"/>
    </source>
</evidence>
<dbReference type="KEGG" id="vg:26643721"/>
<dbReference type="EMBL" id="HQ630627">
    <property type="protein sequence ID" value="AEH03616.1"/>
    <property type="molecule type" value="Genomic_DNA"/>
</dbReference>
<name>F8SK62_BPPA3</name>
<accession>F8SK62</accession>
<dbReference type="RefSeq" id="YP_009217272.1">
    <property type="nucleotide sequence ID" value="NC_028999.1"/>
</dbReference>
<reference evidence="1 2" key="1">
    <citation type="journal article" date="2011" name="Microbiology">
        <title>The Pseudomonas aeruginosa generalized transducing phage phiPA3 is a new member of the phiKZ-like group of 'jumbo' phages, and infects model laboratory strains and clinical isolates from cystic fibrosis patients.</title>
        <authorList>
            <person name="Monson R."/>
            <person name="Foulds I."/>
            <person name="Foweraker J."/>
            <person name="Welch M."/>
            <person name="Salmond G.P."/>
        </authorList>
    </citation>
    <scope>NUCLEOTIDE SEQUENCE [LARGE SCALE GENOMIC DNA]</scope>
</reference>
<proteinExistence type="predicted"/>
<organismHost>
    <name type="scientific">Pseudomonas aeruginosa</name>
    <dbReference type="NCBI Taxonomy" id="287"/>
</organismHost>
<dbReference type="GeneID" id="26643721"/>
<keyword evidence="2" id="KW-1185">Reference proteome</keyword>